<keyword evidence="2" id="KW-1185">Reference proteome</keyword>
<gene>
    <name evidence="1" type="ORF">K0U00_28170</name>
</gene>
<comment type="caution">
    <text evidence="1">The sequence shown here is derived from an EMBL/GenBank/DDBJ whole genome shotgun (WGS) entry which is preliminary data.</text>
</comment>
<feature type="non-terminal residue" evidence="1">
    <location>
        <position position="1"/>
    </location>
</feature>
<evidence type="ECO:0000313" key="1">
    <source>
        <dbReference type="EMBL" id="MBW7457923.1"/>
    </source>
</evidence>
<reference evidence="1 2" key="1">
    <citation type="submission" date="2021-07" db="EMBL/GenBank/DDBJ databases">
        <title>Paenibacillus radiodurans sp. nov., isolated from the southeastern edge of Tengger Desert.</title>
        <authorList>
            <person name="Zhang G."/>
        </authorList>
    </citation>
    <scope>NUCLEOTIDE SEQUENCE [LARGE SCALE GENOMIC DNA]</scope>
    <source>
        <strain evidence="1 2">CCM 7311</strain>
    </source>
</reference>
<evidence type="ECO:0000313" key="2">
    <source>
        <dbReference type="Proteomes" id="UP001519887"/>
    </source>
</evidence>
<name>A0ABS7CAJ0_9BACL</name>
<accession>A0ABS7CAJ0</accession>
<keyword evidence="1" id="KW-0413">Isomerase</keyword>
<organism evidence="1 2">
    <name type="scientific">Paenibacillus sepulcri</name>
    <dbReference type="NCBI Taxonomy" id="359917"/>
    <lineage>
        <taxon>Bacteria</taxon>
        <taxon>Bacillati</taxon>
        <taxon>Bacillota</taxon>
        <taxon>Bacilli</taxon>
        <taxon>Bacillales</taxon>
        <taxon>Paenibacillaceae</taxon>
        <taxon>Paenibacillus</taxon>
    </lineage>
</organism>
<dbReference type="GO" id="GO:0016853">
    <property type="term" value="F:isomerase activity"/>
    <property type="evidence" value="ECO:0007669"/>
    <property type="project" value="UniProtKB-KW"/>
</dbReference>
<dbReference type="Proteomes" id="UP001519887">
    <property type="component" value="Unassembled WGS sequence"/>
</dbReference>
<protein>
    <submittedName>
        <fullName evidence="1">Sugar phosphate isomerase/epimerase</fullName>
    </submittedName>
</protein>
<proteinExistence type="predicted"/>
<sequence>GQQIQADIGERGEHPMLPHFKRWWSSGMSYWKSKAMPGDVLPFVTELGPPGYAITDSDSRELSDRWQQALLLKEIAMQLWNEA</sequence>
<dbReference type="EMBL" id="JAHZIK010001009">
    <property type="protein sequence ID" value="MBW7457923.1"/>
    <property type="molecule type" value="Genomic_DNA"/>
</dbReference>